<comment type="caution">
    <text evidence="6">The sequence shown here is derived from an EMBL/GenBank/DDBJ whole genome shotgun (WGS) entry which is preliminary data.</text>
</comment>
<evidence type="ECO:0000256" key="4">
    <source>
        <dbReference type="ARBA" id="ARBA00023186"/>
    </source>
</evidence>
<dbReference type="PROSITE" id="PS01036">
    <property type="entry name" value="HSP70_3"/>
    <property type="match status" value="1"/>
</dbReference>
<dbReference type="PANTHER" id="PTHR19375">
    <property type="entry name" value="HEAT SHOCK PROTEIN 70KDA"/>
    <property type="match status" value="1"/>
</dbReference>
<gene>
    <name evidence="6" type="ORF">ENQ76_01820</name>
</gene>
<dbReference type="InterPro" id="IPR013126">
    <property type="entry name" value="Hsp_70_fam"/>
</dbReference>
<evidence type="ECO:0000313" key="6">
    <source>
        <dbReference type="EMBL" id="HEN14193.1"/>
    </source>
</evidence>
<dbReference type="Gene3D" id="3.90.640.10">
    <property type="entry name" value="Actin, Chain A, domain 4"/>
    <property type="match status" value="1"/>
</dbReference>
<dbReference type="GO" id="GO:0005524">
    <property type="term" value="F:ATP binding"/>
    <property type="evidence" value="ECO:0007669"/>
    <property type="project" value="UniProtKB-KW"/>
</dbReference>
<name>A0A7C2P1J9_9PLAN</name>
<dbReference type="PROSITE" id="PS00329">
    <property type="entry name" value="HSP70_2"/>
    <property type="match status" value="1"/>
</dbReference>
<dbReference type="PRINTS" id="PR00301">
    <property type="entry name" value="HEATSHOCK70"/>
</dbReference>
<evidence type="ECO:0000256" key="5">
    <source>
        <dbReference type="RuleBase" id="RU003322"/>
    </source>
</evidence>
<dbReference type="Pfam" id="PF00012">
    <property type="entry name" value="HSP70"/>
    <property type="match status" value="2"/>
</dbReference>
<dbReference type="CDD" id="cd24029">
    <property type="entry name" value="ASKHA_NBD_HSP70_DnaK_HscA_HscC"/>
    <property type="match status" value="1"/>
</dbReference>
<sequence>MKFLDGQTVGIDLGTTYSAIARVTDQGKPESILNADGRNITPSVVLLSEDGSVVVGPSFERTSQESPDHIVEAVKRQMGNKNFFVVYQNKKLTPEFISALILKKLKQDAEKRIGPIANAVITVPYYFNDIRRKATQDAGRIAGLNVVDIINEPTAATLAYAWMKGELGRTDIQQDAKTILVYDLGGGTFDVTVVRYTPTQFRVLATDGDVMLGGIDWTRRIVDHVAEQFQRKFGDDPREDAETIRNFTVECEDAKRALSTKTQVPLNVYHKGKTLSLALTRTDFERMTGDLLQRTQDTTELVLQQAKVDPQSLTEVVLVGGSTYMPAVEKMLTEVCGRKPSRELKPEEAVAQGAAIHAAILEARENRGSSKIGQAVINRLKAVQMSDINSHSLGVKVSDPEQRTRKINHIMIPKNSPVPCSFSQRFATNSANQKTIHVYILEGDAQDPEACSQIGDFRILDLPPNLPAGSPVEVTYSYDANGRIHASAKELTGNRVATTEIVRDMGLTEQNVDAFETLAASYQVE</sequence>
<dbReference type="Gene3D" id="2.60.34.10">
    <property type="entry name" value="Substrate Binding Domain Of DNAk, Chain A, domain 1"/>
    <property type="match status" value="1"/>
</dbReference>
<dbReference type="InterPro" id="IPR043129">
    <property type="entry name" value="ATPase_NBD"/>
</dbReference>
<protein>
    <submittedName>
        <fullName evidence="6">Hsp70 family protein</fullName>
    </submittedName>
</protein>
<keyword evidence="4" id="KW-0143">Chaperone</keyword>
<dbReference type="FunFam" id="3.90.640.10:FF:000003">
    <property type="entry name" value="Molecular chaperone DnaK"/>
    <property type="match status" value="1"/>
</dbReference>
<dbReference type="InterPro" id="IPR029047">
    <property type="entry name" value="HSP70_peptide-bd_sf"/>
</dbReference>
<organism evidence="6">
    <name type="scientific">Schlesneria paludicola</name>
    <dbReference type="NCBI Taxonomy" id="360056"/>
    <lineage>
        <taxon>Bacteria</taxon>
        <taxon>Pseudomonadati</taxon>
        <taxon>Planctomycetota</taxon>
        <taxon>Planctomycetia</taxon>
        <taxon>Planctomycetales</taxon>
        <taxon>Planctomycetaceae</taxon>
        <taxon>Schlesneria</taxon>
    </lineage>
</organism>
<dbReference type="FunFam" id="3.30.420.40:FF:000071">
    <property type="entry name" value="Molecular chaperone DnaK"/>
    <property type="match status" value="1"/>
</dbReference>
<dbReference type="GO" id="GO:0140662">
    <property type="term" value="F:ATP-dependent protein folding chaperone"/>
    <property type="evidence" value="ECO:0007669"/>
    <property type="project" value="InterPro"/>
</dbReference>
<dbReference type="InterPro" id="IPR018181">
    <property type="entry name" value="Heat_shock_70_CS"/>
</dbReference>
<dbReference type="EMBL" id="DSOK01000058">
    <property type="protein sequence ID" value="HEN14193.1"/>
    <property type="molecule type" value="Genomic_DNA"/>
</dbReference>
<dbReference type="SUPFAM" id="SSF100920">
    <property type="entry name" value="Heat shock protein 70kD (HSP70), peptide-binding domain"/>
    <property type="match status" value="1"/>
</dbReference>
<dbReference type="Gene3D" id="3.30.420.40">
    <property type="match status" value="2"/>
</dbReference>
<evidence type="ECO:0000256" key="2">
    <source>
        <dbReference type="ARBA" id="ARBA00022741"/>
    </source>
</evidence>
<evidence type="ECO:0000256" key="1">
    <source>
        <dbReference type="ARBA" id="ARBA00007381"/>
    </source>
</evidence>
<proteinExistence type="inferred from homology"/>
<dbReference type="SUPFAM" id="SSF53067">
    <property type="entry name" value="Actin-like ATPase domain"/>
    <property type="match status" value="2"/>
</dbReference>
<keyword evidence="3 5" id="KW-0067">ATP-binding</keyword>
<comment type="similarity">
    <text evidence="1 5">Belongs to the heat shock protein 70 family.</text>
</comment>
<dbReference type="AlphaFoldDB" id="A0A7C2P1J9"/>
<evidence type="ECO:0000256" key="3">
    <source>
        <dbReference type="ARBA" id="ARBA00022840"/>
    </source>
</evidence>
<dbReference type="PROSITE" id="PS00297">
    <property type="entry name" value="HSP70_1"/>
    <property type="match status" value="1"/>
</dbReference>
<keyword evidence="2 5" id="KW-0547">Nucleotide-binding</keyword>
<accession>A0A7C2P1J9</accession>
<reference evidence="6" key="1">
    <citation type="journal article" date="2020" name="mSystems">
        <title>Genome- and Community-Level Interaction Insights into Carbon Utilization and Element Cycling Functions of Hydrothermarchaeota in Hydrothermal Sediment.</title>
        <authorList>
            <person name="Zhou Z."/>
            <person name="Liu Y."/>
            <person name="Xu W."/>
            <person name="Pan J."/>
            <person name="Luo Z.H."/>
            <person name="Li M."/>
        </authorList>
    </citation>
    <scope>NUCLEOTIDE SEQUENCE [LARGE SCALE GENOMIC DNA]</scope>
    <source>
        <strain evidence="6">SpSt-339</strain>
    </source>
</reference>